<sequence>MHILVAFLIGVGFFTIYHPLEKAPENQVTVLDLQRPQFGFSHPVEPITEIEKRRIVKQNYDYSCGSAALATLLKYHLGEQFTEQQVIWGMLKYGDVKRIQERRAFSLLDMKKFVTVLGYDANGYTASIEDLASAEYWPCIVPIKFFGYRHFVVVKGIHRGHVFVADPWRGHSSYTVPQFKKIWFKNVMFIVSAKDSRPVGNLALIRDDLRFIDEEITRFALFEQDKVERQLDIQRALNQSSGDTLYFKN</sequence>
<dbReference type="InterPro" id="IPR005074">
    <property type="entry name" value="Peptidase_C39"/>
</dbReference>
<protein>
    <recommendedName>
        <fullName evidence="1">Peptidase C39 domain-containing protein</fullName>
    </recommendedName>
</protein>
<name>A0A1G5DDA7_9BACT</name>
<feature type="domain" description="Peptidase C39" evidence="1">
    <location>
        <begin position="58"/>
        <end position="190"/>
    </location>
</feature>
<dbReference type="AlphaFoldDB" id="A0A1G5DDA7"/>
<accession>A0A1G5DDA7</accession>
<dbReference type="Gene3D" id="3.90.70.10">
    <property type="entry name" value="Cysteine proteinases"/>
    <property type="match status" value="1"/>
</dbReference>
<dbReference type="Pfam" id="PF03412">
    <property type="entry name" value="Peptidase_C39"/>
    <property type="match status" value="1"/>
</dbReference>
<dbReference type="GO" id="GO:0016020">
    <property type="term" value="C:membrane"/>
    <property type="evidence" value="ECO:0007669"/>
    <property type="project" value="InterPro"/>
</dbReference>
<dbReference type="STRING" id="419481.SAMN05216233_104112"/>
<evidence type="ECO:0000259" key="1">
    <source>
        <dbReference type="PROSITE" id="PS50990"/>
    </source>
</evidence>
<dbReference type="OrthoDB" id="13401at2"/>
<dbReference type="GO" id="GO:0005524">
    <property type="term" value="F:ATP binding"/>
    <property type="evidence" value="ECO:0007669"/>
    <property type="project" value="InterPro"/>
</dbReference>
<dbReference type="GO" id="GO:0006508">
    <property type="term" value="P:proteolysis"/>
    <property type="evidence" value="ECO:0007669"/>
    <property type="project" value="InterPro"/>
</dbReference>
<dbReference type="CDD" id="cd02423">
    <property type="entry name" value="Peptidase_C39G"/>
    <property type="match status" value="1"/>
</dbReference>
<dbReference type="RefSeq" id="WP_092209844.1">
    <property type="nucleotide sequence ID" value="NZ_FMUX01000004.1"/>
</dbReference>
<organism evidence="2 3">
    <name type="scientific">Desulfoluna spongiiphila</name>
    <dbReference type="NCBI Taxonomy" id="419481"/>
    <lineage>
        <taxon>Bacteria</taxon>
        <taxon>Pseudomonadati</taxon>
        <taxon>Thermodesulfobacteriota</taxon>
        <taxon>Desulfobacteria</taxon>
        <taxon>Desulfobacterales</taxon>
        <taxon>Desulfolunaceae</taxon>
        <taxon>Desulfoluna</taxon>
    </lineage>
</organism>
<dbReference type="Proteomes" id="UP000198870">
    <property type="component" value="Unassembled WGS sequence"/>
</dbReference>
<keyword evidence="3" id="KW-1185">Reference proteome</keyword>
<evidence type="ECO:0000313" key="3">
    <source>
        <dbReference type="Proteomes" id="UP000198870"/>
    </source>
</evidence>
<dbReference type="PROSITE" id="PS50990">
    <property type="entry name" value="PEPTIDASE_C39"/>
    <property type="match status" value="1"/>
</dbReference>
<reference evidence="2 3" key="1">
    <citation type="submission" date="2016-10" db="EMBL/GenBank/DDBJ databases">
        <authorList>
            <person name="de Groot N.N."/>
        </authorList>
    </citation>
    <scope>NUCLEOTIDE SEQUENCE [LARGE SCALE GENOMIC DNA]</scope>
    <source>
        <strain evidence="2 3">AA1</strain>
    </source>
</reference>
<dbReference type="GO" id="GO:0008233">
    <property type="term" value="F:peptidase activity"/>
    <property type="evidence" value="ECO:0007669"/>
    <property type="project" value="InterPro"/>
</dbReference>
<evidence type="ECO:0000313" key="2">
    <source>
        <dbReference type="EMBL" id="SCY12448.1"/>
    </source>
</evidence>
<dbReference type="EMBL" id="FMUX01000004">
    <property type="protein sequence ID" value="SCY12448.1"/>
    <property type="molecule type" value="Genomic_DNA"/>
</dbReference>
<proteinExistence type="predicted"/>
<gene>
    <name evidence="2" type="ORF">SAMN05216233_104112</name>
</gene>